<dbReference type="Proteomes" id="UP000014923">
    <property type="component" value="Unassembled WGS sequence"/>
</dbReference>
<sequence>MMDFLGFEAQDFDFFKNLDRLSNGDYTKQREASKNSFRAFCYELQKVYHKETSGFLELEKEFLKSNRKLDYFKATHKVNEEINIDFVLSQAGISIFYESNDVGILTRYKNKIWEYILSNKKSFISLNRLTKNKYSEVIRLGCMDLNMKAYESIINLIQDENYKYKIFIGVFFSKAECLKLKKQLINSSYDEFKKLNDFIKTL</sequence>
<accession>R7RT33</accession>
<protein>
    <submittedName>
        <fullName evidence="1">Uncharacterized protein</fullName>
    </submittedName>
</protein>
<comment type="caution">
    <text evidence="1">The sequence shown here is derived from an EMBL/GenBank/DDBJ whole genome shotgun (WGS) entry which is preliminary data.</text>
</comment>
<dbReference type="EMBL" id="CAVN010000097">
    <property type="protein sequence ID" value="CDF58516.1"/>
    <property type="molecule type" value="Genomic_DNA"/>
</dbReference>
<gene>
    <name evidence="1" type="ORF">TCEL_00562</name>
</gene>
<keyword evidence="2" id="KW-1185">Reference proteome</keyword>
<evidence type="ECO:0000313" key="2">
    <source>
        <dbReference type="Proteomes" id="UP000014923"/>
    </source>
</evidence>
<reference evidence="1" key="1">
    <citation type="submission" date="2013-03" db="EMBL/GenBank/DDBJ databases">
        <title>Draft genome sequence of the hydrogen-ethanol-producing anaerobic alkalithermophilic Caloramator celere.</title>
        <authorList>
            <person name="Ciranna A."/>
            <person name="Larjo A."/>
            <person name="Kivisto A."/>
            <person name="Santala V."/>
            <person name="Roos C."/>
            <person name="Karp M."/>
        </authorList>
    </citation>
    <scope>NUCLEOTIDE SEQUENCE [LARGE SCALE GENOMIC DNA]</scope>
    <source>
        <strain evidence="1">DSM 8682</strain>
    </source>
</reference>
<evidence type="ECO:0000313" key="1">
    <source>
        <dbReference type="EMBL" id="CDF58516.1"/>
    </source>
</evidence>
<proteinExistence type="predicted"/>
<dbReference type="RefSeq" id="WP_018662665.1">
    <property type="nucleotide sequence ID" value="NZ_HF952018.1"/>
</dbReference>
<dbReference type="AlphaFoldDB" id="R7RT33"/>
<dbReference type="HOGENOM" id="CLU_1354063_0_0_9"/>
<dbReference type="eggNOG" id="ENOG5033UZY">
    <property type="taxonomic scope" value="Bacteria"/>
</dbReference>
<dbReference type="OrthoDB" id="1954287at2"/>
<name>R7RT33_9CLOT</name>
<organism evidence="1 2">
    <name type="scientific">Thermobrachium celere DSM 8682</name>
    <dbReference type="NCBI Taxonomy" id="941824"/>
    <lineage>
        <taxon>Bacteria</taxon>
        <taxon>Bacillati</taxon>
        <taxon>Bacillota</taxon>
        <taxon>Clostridia</taxon>
        <taxon>Eubacteriales</taxon>
        <taxon>Clostridiaceae</taxon>
        <taxon>Thermobrachium</taxon>
    </lineage>
</organism>